<dbReference type="EMBL" id="QNQU01000010">
    <property type="protein sequence ID" value="RBQ06801.1"/>
    <property type="molecule type" value="Genomic_DNA"/>
</dbReference>
<dbReference type="RefSeq" id="WP_113949364.1">
    <property type="nucleotide sequence ID" value="NZ_QNQU01000010.1"/>
</dbReference>
<dbReference type="OrthoDB" id="792964at2"/>
<proteinExistence type="predicted"/>
<keyword evidence="1" id="KW-0812">Transmembrane</keyword>
<keyword evidence="1" id="KW-0472">Membrane</keyword>
<keyword evidence="3" id="KW-1185">Reference proteome</keyword>
<organism evidence="2 3">
    <name type="scientific">Pedobacter miscanthi</name>
    <dbReference type="NCBI Taxonomy" id="2259170"/>
    <lineage>
        <taxon>Bacteria</taxon>
        <taxon>Pseudomonadati</taxon>
        <taxon>Bacteroidota</taxon>
        <taxon>Sphingobacteriia</taxon>
        <taxon>Sphingobacteriales</taxon>
        <taxon>Sphingobacteriaceae</taxon>
        <taxon>Pedobacter</taxon>
    </lineage>
</organism>
<comment type="caution">
    <text evidence="2">The sequence shown here is derived from an EMBL/GenBank/DDBJ whole genome shotgun (WGS) entry which is preliminary data.</text>
</comment>
<protein>
    <submittedName>
        <fullName evidence="2">Uncharacterized protein</fullName>
    </submittedName>
</protein>
<accession>A0A366KYT7</accession>
<evidence type="ECO:0000256" key="1">
    <source>
        <dbReference type="SAM" id="Phobius"/>
    </source>
</evidence>
<sequence length="178" mass="19373">MLHGFSTAQFLTGLVLVGVLWYGGVYLFFYLKKNGGRSGTGLSGESGALGLADKGSGNRLSDDISLDALGDDMMGKAGLPEGMSIVGVDQIGFVDLDKDADKVDQLGLIPDLLEEIKSVFMVLAKEDGSKRDFVNLMKVVKETYPGMASYPRIRVINDFIADHASFHISKEELENLWY</sequence>
<gene>
    <name evidence="2" type="ORF">DRW42_13610</name>
</gene>
<feature type="transmembrane region" description="Helical" evidence="1">
    <location>
        <begin position="6"/>
        <end position="29"/>
    </location>
</feature>
<dbReference type="Proteomes" id="UP000252081">
    <property type="component" value="Unassembled WGS sequence"/>
</dbReference>
<name>A0A366KYT7_9SPHI</name>
<evidence type="ECO:0000313" key="3">
    <source>
        <dbReference type="Proteomes" id="UP000252081"/>
    </source>
</evidence>
<reference evidence="2 3" key="1">
    <citation type="submission" date="2018-07" db="EMBL/GenBank/DDBJ databases">
        <title>A draft genome of a endophytic bacteria, a new species of Pedobacter.</title>
        <authorList>
            <person name="Zhang Z.D."/>
            <person name="Chen Z.J."/>
        </authorList>
    </citation>
    <scope>NUCLEOTIDE SEQUENCE [LARGE SCALE GENOMIC DNA]</scope>
    <source>
        <strain evidence="2 3">RS10</strain>
    </source>
</reference>
<keyword evidence="1" id="KW-1133">Transmembrane helix</keyword>
<dbReference type="AlphaFoldDB" id="A0A366KYT7"/>
<evidence type="ECO:0000313" key="2">
    <source>
        <dbReference type="EMBL" id="RBQ06801.1"/>
    </source>
</evidence>